<proteinExistence type="predicted"/>
<dbReference type="EMBL" id="BAAFGZ010000532">
    <property type="protein sequence ID" value="GAB0138921.1"/>
    <property type="molecule type" value="Genomic_DNA"/>
</dbReference>
<name>A0ABQ0CZR1_9HYPO</name>
<dbReference type="Proteomes" id="UP001562357">
    <property type="component" value="Unassembled WGS sequence"/>
</dbReference>
<organism evidence="1 2">
    <name type="scientific">Epichloe bromicola</name>
    <dbReference type="NCBI Taxonomy" id="79588"/>
    <lineage>
        <taxon>Eukaryota</taxon>
        <taxon>Fungi</taxon>
        <taxon>Dikarya</taxon>
        <taxon>Ascomycota</taxon>
        <taxon>Pezizomycotina</taxon>
        <taxon>Sordariomycetes</taxon>
        <taxon>Hypocreomycetidae</taxon>
        <taxon>Hypocreales</taxon>
        <taxon>Clavicipitaceae</taxon>
        <taxon>Epichloe</taxon>
    </lineage>
</organism>
<accession>A0ABQ0CZR1</accession>
<reference evidence="2" key="1">
    <citation type="submission" date="2024-06" db="EMBL/GenBank/DDBJ databases">
        <title>Draft Genome Sequences of Epichloe bromicola Strains Isolated from Elymus ciliaris.</title>
        <authorList>
            <consortium name="Epichloe bromicola genome sequencing consortium"/>
            <person name="Miura A."/>
            <person name="Imano S."/>
            <person name="Ashida A."/>
            <person name="Sato I."/>
            <person name="Chiba S."/>
            <person name="Tanaka A."/>
            <person name="Camagna M."/>
            <person name="Takemoto D."/>
        </authorList>
    </citation>
    <scope>NUCLEOTIDE SEQUENCE [LARGE SCALE GENOMIC DNA]</scope>
    <source>
        <strain evidence="2">DP</strain>
    </source>
</reference>
<sequence>MADSEVVEYHHYCPPDVRRVLASGTSAFIGEVDDLTILKYPLDPGGDMTRLEVEHKILDIVGHHPRIIAHRGLTEAGLYLERAANGTIFNFLMRRGIVTFLFSSG</sequence>
<keyword evidence="2" id="KW-1185">Reference proteome</keyword>
<evidence type="ECO:0000313" key="1">
    <source>
        <dbReference type="EMBL" id="GAB0138921.1"/>
    </source>
</evidence>
<protein>
    <recommendedName>
        <fullName evidence="3">Serine/threonine protein kinase</fullName>
    </recommendedName>
</protein>
<gene>
    <name evidence="1" type="primary">g7141</name>
    <name evidence="1" type="ORF">EsDP_00007141</name>
</gene>
<comment type="caution">
    <text evidence="1">The sequence shown here is derived from an EMBL/GenBank/DDBJ whole genome shotgun (WGS) entry which is preliminary data.</text>
</comment>
<evidence type="ECO:0000313" key="2">
    <source>
        <dbReference type="Proteomes" id="UP001562357"/>
    </source>
</evidence>
<evidence type="ECO:0008006" key="3">
    <source>
        <dbReference type="Google" id="ProtNLM"/>
    </source>
</evidence>